<name>A0AAQ3KG35_9LILI</name>
<comment type="similarity">
    <text evidence="1">Belongs to the peptidase M10A family. Matrix metalloproteinases (MMPs) subfamily.</text>
</comment>
<gene>
    <name evidence="15" type="ORF">Cni_G16326</name>
</gene>
<feature type="binding site" evidence="11">
    <location>
        <position position="281"/>
    </location>
    <ligand>
        <name>Zn(2+)</name>
        <dbReference type="ChEBI" id="CHEBI:29105"/>
        <label>2</label>
        <note>catalytic</note>
    </ligand>
</feature>
<feature type="signal peptide" evidence="13">
    <location>
        <begin position="1"/>
        <end position="21"/>
    </location>
</feature>
<feature type="binding site" evidence="11">
    <location>
        <position position="271"/>
    </location>
    <ligand>
        <name>Zn(2+)</name>
        <dbReference type="ChEBI" id="CHEBI:29105"/>
        <label>2</label>
        <note>catalytic</note>
    </ligand>
</feature>
<keyword evidence="4 13" id="KW-0732">Signal</keyword>
<evidence type="ECO:0000256" key="12">
    <source>
        <dbReference type="PIRSR" id="PIRSR621190-5"/>
    </source>
</evidence>
<evidence type="ECO:0000256" key="7">
    <source>
        <dbReference type="ARBA" id="ARBA00023049"/>
    </source>
</evidence>
<dbReference type="Proteomes" id="UP001327560">
    <property type="component" value="Chromosome 5"/>
</dbReference>
<feature type="binding site" evidence="11">
    <location>
        <position position="220"/>
    </location>
    <ligand>
        <name>Zn(2+)</name>
        <dbReference type="ChEBI" id="CHEBI:29105"/>
        <label>1</label>
    </ligand>
</feature>
<comment type="cofactor">
    <cofactor evidence="11">
        <name>Zn(2+)</name>
        <dbReference type="ChEBI" id="CHEBI:29105"/>
    </cofactor>
    <text evidence="11">Binds 2 Zn(2+) ions per subunit.</text>
</comment>
<evidence type="ECO:0000256" key="6">
    <source>
        <dbReference type="ARBA" id="ARBA00022833"/>
    </source>
</evidence>
<dbReference type="PANTHER" id="PTHR10201">
    <property type="entry name" value="MATRIX METALLOPROTEINASE"/>
    <property type="match status" value="1"/>
</dbReference>
<feature type="domain" description="Peptidase metallopeptidase" evidence="14">
    <location>
        <begin position="149"/>
        <end position="316"/>
    </location>
</feature>
<dbReference type="PRINTS" id="PR00138">
    <property type="entry name" value="MATRIXIN"/>
</dbReference>
<feature type="binding site" evidence="11">
    <location>
        <position position="243"/>
    </location>
    <ligand>
        <name>Zn(2+)</name>
        <dbReference type="ChEBI" id="CHEBI:29105"/>
        <label>1</label>
    </ligand>
</feature>
<dbReference type="GO" id="GO:0006508">
    <property type="term" value="P:proteolysis"/>
    <property type="evidence" value="ECO:0007669"/>
    <property type="project" value="UniProtKB-KW"/>
</dbReference>
<dbReference type="AlphaFoldDB" id="A0AAQ3KG35"/>
<sequence length="370" mass="40490">MPSLPLLLPFLLFSFPTFTSPRPVPDKLQHEQHQVFFDDTHLNDTWRSFNRLVDLERGSHIDGLSGLKQYFTRFGYLPKSDRAVLSDSFDARLESAIVRYQANLGLPVTGKLDAATLAQIMTPRCGVPDSNANRSDRASSVARFTFFSGQPRWAGRKPLTLTYAVSPAHTINYVSRADVAAAIRRAFSHWERVIPVRFSEVSDYKAAEVKVGFFLGDHGDGEPFDGALGILGHAFSPESGRMHLDAAERWAVDFGKDASEVAIDLESVATHEIGHVLGLGHSAVIEAVMYPSLSPRTNKVELTMDDVEGVQSLYGSNPNFRLSQLVELETSSAYRDGIGGGDGDGDGDSGSGILRRSWIGILTMAMVMAV</sequence>
<dbReference type="GO" id="GO:0030574">
    <property type="term" value="P:collagen catabolic process"/>
    <property type="evidence" value="ECO:0007669"/>
    <property type="project" value="TreeGrafter"/>
</dbReference>
<evidence type="ECO:0000256" key="2">
    <source>
        <dbReference type="ARBA" id="ARBA00022670"/>
    </source>
</evidence>
<evidence type="ECO:0000256" key="10">
    <source>
        <dbReference type="PIRSR" id="PIRSR621190-1"/>
    </source>
</evidence>
<feature type="binding site" evidence="11">
    <location>
        <position position="289"/>
    </location>
    <ligand>
        <name>Zn(2+)</name>
        <dbReference type="ChEBI" id="CHEBI:29105"/>
        <label>2</label>
        <note>catalytic</note>
    </ligand>
</feature>
<feature type="binding site" evidence="11">
    <location>
        <position position="218"/>
    </location>
    <ligand>
        <name>Zn(2+)</name>
        <dbReference type="ChEBI" id="CHEBI:29105"/>
        <label>1</label>
    </ligand>
</feature>
<keyword evidence="7" id="KW-0482">Metalloprotease</keyword>
<protein>
    <submittedName>
        <fullName evidence="15">Metalloendoproteinase 1-MMP</fullName>
    </submittedName>
</protein>
<proteinExistence type="inferred from homology"/>
<dbReference type="InterPro" id="IPR024079">
    <property type="entry name" value="MetalloPept_cat_dom_sf"/>
</dbReference>
<organism evidence="15 16">
    <name type="scientific">Canna indica</name>
    <name type="common">Indian-shot</name>
    <dbReference type="NCBI Taxonomy" id="4628"/>
    <lineage>
        <taxon>Eukaryota</taxon>
        <taxon>Viridiplantae</taxon>
        <taxon>Streptophyta</taxon>
        <taxon>Embryophyta</taxon>
        <taxon>Tracheophyta</taxon>
        <taxon>Spermatophyta</taxon>
        <taxon>Magnoliopsida</taxon>
        <taxon>Liliopsida</taxon>
        <taxon>Zingiberales</taxon>
        <taxon>Cannaceae</taxon>
        <taxon>Canna</taxon>
    </lineage>
</organism>
<feature type="binding site" evidence="11">
    <location>
        <position position="248"/>
    </location>
    <ligand>
        <name>Ca(2+)</name>
        <dbReference type="ChEBI" id="CHEBI:29108"/>
        <label>1</label>
    </ligand>
</feature>
<dbReference type="SMART" id="SM00235">
    <property type="entry name" value="ZnMc"/>
    <property type="match status" value="1"/>
</dbReference>
<feature type="binding site" evidence="11">
    <location>
        <position position="226"/>
    </location>
    <ligand>
        <name>Ca(2+)</name>
        <dbReference type="ChEBI" id="CHEBI:29108"/>
        <label>3</label>
    </ligand>
</feature>
<evidence type="ECO:0000256" key="9">
    <source>
        <dbReference type="ARBA" id="ARBA00023180"/>
    </source>
</evidence>
<dbReference type="InterPro" id="IPR001818">
    <property type="entry name" value="Pept_M10_metallopeptidase"/>
</dbReference>
<evidence type="ECO:0000256" key="3">
    <source>
        <dbReference type="ARBA" id="ARBA00022723"/>
    </source>
</evidence>
<dbReference type="GO" id="GO:0008270">
    <property type="term" value="F:zinc ion binding"/>
    <property type="evidence" value="ECO:0007669"/>
    <property type="project" value="InterPro"/>
</dbReference>
<evidence type="ECO:0000256" key="8">
    <source>
        <dbReference type="ARBA" id="ARBA00023145"/>
    </source>
</evidence>
<feature type="binding site" evidence="11">
    <location>
        <position position="245"/>
    </location>
    <ligand>
        <name>Ca(2+)</name>
        <dbReference type="ChEBI" id="CHEBI:29108"/>
        <label>3</label>
    </ligand>
</feature>
<evidence type="ECO:0000256" key="4">
    <source>
        <dbReference type="ARBA" id="ARBA00022729"/>
    </source>
</evidence>
<keyword evidence="6 11" id="KW-0862">Zinc</keyword>
<evidence type="ECO:0000256" key="11">
    <source>
        <dbReference type="PIRSR" id="PIRSR621190-2"/>
    </source>
</evidence>
<feature type="binding site" evidence="11">
    <location>
        <position position="248"/>
    </location>
    <ligand>
        <name>Ca(2+)</name>
        <dbReference type="ChEBI" id="CHEBI:29108"/>
        <label>3</label>
    </ligand>
</feature>
<keyword evidence="16" id="KW-1185">Reference proteome</keyword>
<dbReference type="FunFam" id="3.40.390.10:FF:000018">
    <property type="entry name" value="Metalloendoproteinase 1"/>
    <property type="match status" value="1"/>
</dbReference>
<evidence type="ECO:0000259" key="14">
    <source>
        <dbReference type="SMART" id="SM00235"/>
    </source>
</evidence>
<dbReference type="SUPFAM" id="SSF47090">
    <property type="entry name" value="PGBD-like"/>
    <property type="match status" value="1"/>
</dbReference>
<keyword evidence="2" id="KW-0645">Protease</keyword>
<feature type="short sequence motif" description="Cysteine switch" evidence="12">
    <location>
        <begin position="123"/>
        <end position="141"/>
    </location>
</feature>
<keyword evidence="9" id="KW-0325">Glycoprotein</keyword>
<feature type="active site" evidence="10">
    <location>
        <position position="272"/>
    </location>
</feature>
<dbReference type="InterPro" id="IPR036365">
    <property type="entry name" value="PGBD-like_sf"/>
</dbReference>
<feature type="binding site" evidence="11">
    <location>
        <position position="225"/>
    </location>
    <ligand>
        <name>Ca(2+)</name>
        <dbReference type="ChEBI" id="CHEBI:29108"/>
        <label>3</label>
    </ligand>
</feature>
<keyword evidence="11" id="KW-0106">Calcium</keyword>
<dbReference type="InterPro" id="IPR006026">
    <property type="entry name" value="Peptidase_Metallo"/>
</dbReference>
<dbReference type="Pfam" id="PF01471">
    <property type="entry name" value="PG_binding_1"/>
    <property type="match status" value="1"/>
</dbReference>
<dbReference type="InterPro" id="IPR002477">
    <property type="entry name" value="Peptidoglycan-bd-like"/>
</dbReference>
<dbReference type="Pfam" id="PF00413">
    <property type="entry name" value="Peptidase_M10"/>
    <property type="match status" value="1"/>
</dbReference>
<dbReference type="GO" id="GO:0004222">
    <property type="term" value="F:metalloendopeptidase activity"/>
    <property type="evidence" value="ECO:0007669"/>
    <property type="project" value="InterPro"/>
</dbReference>
<comment type="cofactor">
    <cofactor evidence="11">
        <name>Ca(2+)</name>
        <dbReference type="ChEBI" id="CHEBI:29108"/>
    </cofactor>
    <text evidence="11">Can bind about 5 Ca(2+) ions per subunit.</text>
</comment>
<dbReference type="CDD" id="cd04278">
    <property type="entry name" value="ZnMc_MMP"/>
    <property type="match status" value="1"/>
</dbReference>
<evidence type="ECO:0000313" key="16">
    <source>
        <dbReference type="Proteomes" id="UP001327560"/>
    </source>
</evidence>
<dbReference type="InterPro" id="IPR021190">
    <property type="entry name" value="Pept_M10A"/>
</dbReference>
<evidence type="ECO:0000256" key="5">
    <source>
        <dbReference type="ARBA" id="ARBA00022801"/>
    </source>
</evidence>
<dbReference type="SUPFAM" id="SSF55486">
    <property type="entry name" value="Metalloproteases ('zincins'), catalytic domain"/>
    <property type="match status" value="1"/>
</dbReference>
<dbReference type="EMBL" id="CP136894">
    <property type="protein sequence ID" value="WOL07582.1"/>
    <property type="molecule type" value="Genomic_DNA"/>
</dbReference>
<accession>A0AAQ3KG35</accession>
<dbReference type="InterPro" id="IPR021158">
    <property type="entry name" value="Pept_M10A_Zn_BS"/>
</dbReference>
<feature type="binding site" evidence="11">
    <location>
        <position position="275"/>
    </location>
    <ligand>
        <name>Zn(2+)</name>
        <dbReference type="ChEBI" id="CHEBI:29105"/>
        <label>2</label>
        <note>catalytic</note>
    </ligand>
</feature>
<dbReference type="Gene3D" id="3.40.390.10">
    <property type="entry name" value="Collagenase (Catalytic Domain)"/>
    <property type="match status" value="1"/>
</dbReference>
<feature type="chain" id="PRO_5042893490" evidence="13">
    <location>
        <begin position="22"/>
        <end position="370"/>
    </location>
</feature>
<evidence type="ECO:0000313" key="15">
    <source>
        <dbReference type="EMBL" id="WOL07582.1"/>
    </source>
</evidence>
<keyword evidence="5" id="KW-0378">Hydrolase</keyword>
<dbReference type="PANTHER" id="PTHR10201:SF321">
    <property type="entry name" value="METALLOENDOPROTEINASE 4-MMP"/>
    <property type="match status" value="1"/>
</dbReference>
<dbReference type="GO" id="GO:0031012">
    <property type="term" value="C:extracellular matrix"/>
    <property type="evidence" value="ECO:0007669"/>
    <property type="project" value="InterPro"/>
</dbReference>
<dbReference type="GO" id="GO:0030198">
    <property type="term" value="P:extracellular matrix organization"/>
    <property type="evidence" value="ECO:0007669"/>
    <property type="project" value="TreeGrafter"/>
</dbReference>
<evidence type="ECO:0000256" key="1">
    <source>
        <dbReference type="ARBA" id="ARBA00009614"/>
    </source>
</evidence>
<dbReference type="InterPro" id="IPR033739">
    <property type="entry name" value="M10A_MMP"/>
</dbReference>
<evidence type="ECO:0000256" key="13">
    <source>
        <dbReference type="SAM" id="SignalP"/>
    </source>
</evidence>
<keyword evidence="8" id="KW-0865">Zymogen</keyword>
<feature type="binding site" evidence="11">
    <location>
        <position position="233"/>
    </location>
    <ligand>
        <name>Zn(2+)</name>
        <dbReference type="ChEBI" id="CHEBI:29105"/>
        <label>1</label>
    </ligand>
</feature>
<dbReference type="PROSITE" id="PS00546">
    <property type="entry name" value="CYSTEINE_SWITCH"/>
    <property type="match status" value="1"/>
</dbReference>
<reference evidence="15 16" key="1">
    <citation type="submission" date="2023-10" db="EMBL/GenBank/DDBJ databases">
        <title>Chromosome-scale genome assembly provides insights into flower coloration mechanisms of Canna indica.</title>
        <authorList>
            <person name="Li C."/>
        </authorList>
    </citation>
    <scope>NUCLEOTIDE SEQUENCE [LARGE SCALE GENOMIC DNA]</scope>
    <source>
        <tissue evidence="15">Flower</tissue>
    </source>
</reference>
<keyword evidence="3 11" id="KW-0479">Metal-binding</keyword>
<feature type="binding site" description="in inhibited form" evidence="11">
    <location>
        <position position="125"/>
    </location>
    <ligand>
        <name>Zn(2+)</name>
        <dbReference type="ChEBI" id="CHEBI:29105"/>
        <label>2</label>
        <note>catalytic</note>
    </ligand>
</feature>